<dbReference type="EMBL" id="LACI01002675">
    <property type="protein sequence ID" value="KJU81476.1"/>
    <property type="molecule type" value="Genomic_DNA"/>
</dbReference>
<name>A0A0F3GHW1_9BACT</name>
<proteinExistence type="predicted"/>
<reference evidence="1 2" key="1">
    <citation type="submission" date="2015-02" db="EMBL/GenBank/DDBJ databases">
        <title>Single-cell genomics of uncultivated deep-branching MTB reveals a conserved set of magnetosome genes.</title>
        <authorList>
            <person name="Kolinko S."/>
            <person name="Richter M."/>
            <person name="Glockner F.O."/>
            <person name="Brachmann A."/>
            <person name="Schuler D."/>
        </authorList>
    </citation>
    <scope>NUCLEOTIDE SEQUENCE [LARGE SCALE GENOMIC DNA]</scope>
    <source>
        <strain evidence="1">TM-1</strain>
    </source>
</reference>
<organism evidence="1 2">
    <name type="scientific">Candidatus Magnetobacterium bavaricum</name>
    <dbReference type="NCBI Taxonomy" id="29290"/>
    <lineage>
        <taxon>Bacteria</taxon>
        <taxon>Pseudomonadati</taxon>
        <taxon>Nitrospirota</taxon>
        <taxon>Thermodesulfovibrionia</taxon>
        <taxon>Thermodesulfovibrionales</taxon>
        <taxon>Candidatus Magnetobacteriaceae</taxon>
        <taxon>Candidatus Magnetobacterium</taxon>
    </lineage>
</organism>
<keyword evidence="2" id="KW-1185">Reference proteome</keyword>
<evidence type="ECO:0000313" key="2">
    <source>
        <dbReference type="Proteomes" id="UP000033423"/>
    </source>
</evidence>
<gene>
    <name evidence="1" type="ORF">MBAV_006331</name>
</gene>
<comment type="caution">
    <text evidence="1">The sequence shown here is derived from an EMBL/GenBank/DDBJ whole genome shotgun (WGS) entry which is preliminary data.</text>
</comment>
<dbReference type="AlphaFoldDB" id="A0A0F3GHW1"/>
<dbReference type="Proteomes" id="UP000033423">
    <property type="component" value="Unassembled WGS sequence"/>
</dbReference>
<accession>A0A0F3GHW1</accession>
<sequence>AKIRTFYQGVRDGQIATIVNGNDIFTGIIRSAGLTFSLKNNALVIEEDVEIYAYQEVTGVL</sequence>
<feature type="non-terminal residue" evidence="1">
    <location>
        <position position="1"/>
    </location>
</feature>
<evidence type="ECO:0000313" key="1">
    <source>
        <dbReference type="EMBL" id="KJU81476.1"/>
    </source>
</evidence>
<protein>
    <submittedName>
        <fullName evidence="1">Uncharacterized protein</fullName>
    </submittedName>
</protein>